<dbReference type="PROSITE" id="PS50885">
    <property type="entry name" value="HAMP"/>
    <property type="match status" value="1"/>
</dbReference>
<dbReference type="Proteomes" id="UP001597046">
    <property type="component" value="Unassembled WGS sequence"/>
</dbReference>
<dbReference type="InterPro" id="IPR036097">
    <property type="entry name" value="HisK_dim/P_sf"/>
</dbReference>
<dbReference type="EMBL" id="JBHTKH010000004">
    <property type="protein sequence ID" value="MFD1054168.1"/>
    <property type="molecule type" value="Genomic_DNA"/>
</dbReference>
<feature type="region of interest" description="Disordered" evidence="11">
    <location>
        <begin position="1"/>
        <end position="90"/>
    </location>
</feature>
<name>A0ABW3MU49_9MICO</name>
<keyword evidence="5" id="KW-0808">Transferase</keyword>
<dbReference type="RefSeq" id="WP_386052073.1">
    <property type="nucleotide sequence ID" value="NZ_JBHTKH010000004.1"/>
</dbReference>
<keyword evidence="6 12" id="KW-0812">Transmembrane</keyword>
<evidence type="ECO:0000256" key="12">
    <source>
        <dbReference type="SAM" id="Phobius"/>
    </source>
</evidence>
<evidence type="ECO:0000259" key="13">
    <source>
        <dbReference type="PROSITE" id="PS50109"/>
    </source>
</evidence>
<feature type="transmembrane region" description="Helical" evidence="12">
    <location>
        <begin position="272"/>
        <end position="294"/>
    </location>
</feature>
<evidence type="ECO:0000256" key="10">
    <source>
        <dbReference type="ARBA" id="ARBA00023136"/>
    </source>
</evidence>
<dbReference type="PRINTS" id="PR00344">
    <property type="entry name" value="BCTRLSENSOR"/>
</dbReference>
<dbReference type="Pfam" id="PF00512">
    <property type="entry name" value="HisKA"/>
    <property type="match status" value="1"/>
</dbReference>
<dbReference type="Gene3D" id="6.10.340.10">
    <property type="match status" value="1"/>
</dbReference>
<dbReference type="GO" id="GO:0016301">
    <property type="term" value="F:kinase activity"/>
    <property type="evidence" value="ECO:0007669"/>
    <property type="project" value="UniProtKB-KW"/>
</dbReference>
<dbReference type="InterPro" id="IPR050428">
    <property type="entry name" value="TCS_sensor_his_kinase"/>
</dbReference>
<dbReference type="SMART" id="SM00304">
    <property type="entry name" value="HAMP"/>
    <property type="match status" value="1"/>
</dbReference>
<feature type="compositionally biased region" description="Basic and acidic residues" evidence="11">
    <location>
        <begin position="79"/>
        <end position="90"/>
    </location>
</feature>
<evidence type="ECO:0000256" key="5">
    <source>
        <dbReference type="ARBA" id="ARBA00022679"/>
    </source>
</evidence>
<evidence type="ECO:0000256" key="9">
    <source>
        <dbReference type="ARBA" id="ARBA00023012"/>
    </source>
</evidence>
<comment type="caution">
    <text evidence="15">The sequence shown here is derived from an EMBL/GenBank/DDBJ whole genome shotgun (WGS) entry which is preliminary data.</text>
</comment>
<dbReference type="CDD" id="cd00075">
    <property type="entry name" value="HATPase"/>
    <property type="match status" value="1"/>
</dbReference>
<dbReference type="InterPro" id="IPR003660">
    <property type="entry name" value="HAMP_dom"/>
</dbReference>
<accession>A0ABW3MU49</accession>
<reference evidence="16" key="1">
    <citation type="journal article" date="2019" name="Int. J. Syst. Evol. Microbiol.">
        <title>The Global Catalogue of Microorganisms (GCM) 10K type strain sequencing project: providing services to taxonomists for standard genome sequencing and annotation.</title>
        <authorList>
            <consortium name="The Broad Institute Genomics Platform"/>
            <consortium name="The Broad Institute Genome Sequencing Center for Infectious Disease"/>
            <person name="Wu L."/>
            <person name="Ma J."/>
        </authorList>
    </citation>
    <scope>NUCLEOTIDE SEQUENCE [LARGE SCALE GENOMIC DNA]</scope>
    <source>
        <strain evidence="16">CCUG 57508</strain>
    </source>
</reference>
<dbReference type="Pfam" id="PF00672">
    <property type="entry name" value="HAMP"/>
    <property type="match status" value="1"/>
</dbReference>
<evidence type="ECO:0000256" key="1">
    <source>
        <dbReference type="ARBA" id="ARBA00000085"/>
    </source>
</evidence>
<feature type="domain" description="HAMP" evidence="14">
    <location>
        <begin position="295"/>
        <end position="357"/>
    </location>
</feature>
<evidence type="ECO:0000256" key="6">
    <source>
        <dbReference type="ARBA" id="ARBA00022692"/>
    </source>
</evidence>
<protein>
    <recommendedName>
        <fullName evidence="3">histidine kinase</fullName>
        <ecNumber evidence="3">2.7.13.3</ecNumber>
    </recommendedName>
</protein>
<dbReference type="InterPro" id="IPR003661">
    <property type="entry name" value="HisK_dim/P_dom"/>
</dbReference>
<keyword evidence="9" id="KW-0902">Two-component regulatory system</keyword>
<dbReference type="SMART" id="SM00388">
    <property type="entry name" value="HisKA"/>
    <property type="match status" value="1"/>
</dbReference>
<dbReference type="InterPro" id="IPR036890">
    <property type="entry name" value="HATPase_C_sf"/>
</dbReference>
<evidence type="ECO:0000313" key="15">
    <source>
        <dbReference type="EMBL" id="MFD1054168.1"/>
    </source>
</evidence>
<dbReference type="SUPFAM" id="SSF47384">
    <property type="entry name" value="Homodimeric domain of signal transducing histidine kinase"/>
    <property type="match status" value="1"/>
</dbReference>
<dbReference type="SMART" id="SM00387">
    <property type="entry name" value="HATPase_c"/>
    <property type="match status" value="1"/>
</dbReference>
<evidence type="ECO:0000256" key="7">
    <source>
        <dbReference type="ARBA" id="ARBA00022777"/>
    </source>
</evidence>
<dbReference type="CDD" id="cd06225">
    <property type="entry name" value="HAMP"/>
    <property type="match status" value="1"/>
</dbReference>
<sequence length="586" mass="62347">MSSSRPSDANTDSAESARSLDRPDPADLPEADGAPTPDLGSSVGFSDEPTDGSADGTRTYAVPLAPAAGFPLEVDPEEDDRRSLRERVSDARDRARPWSAWTLRAKLVASMLALFTVLSLLTGAFTVVALQRQLMSQVDDQLNTSITQLVASHRPINLSGDENDNLGPRGPGDEGLVAYFPTKPTDDVPGPRGAATSDAHRRTSLTTAQLSQIGAAGITSEPRIVTIEGLGQYRVLSAYEPLINQATGARTTGALVIGLPVEQQQRTIQRMIVLALSTAGAGVILVAVLGTWLVRRNLEPLRRVAATATKVSRMPLHSGKVALAERVDAADTDTRTEVGQVGAAFNEMLDHVDEALNARHQSEQRVRQFVADASHELRTPLASIKGYAELSRREPNAVPQTVTHAMGRIESEANRMSSLVEDLLLLARLDAGRPLDEAPVDVSMLVINAVSDAHAASPGHRWDLDLPPEPVEVRGDAARLHQVVANLLGNARTHTPDGTRVTTSVRPEGEWVRVAVHDDGPGVPDALQPNVFERFARGDDARVRAGGSTGLGLSIVAAVSKAHGGRVELDSKPGDTTFSLLLPAAV</sequence>
<evidence type="ECO:0000259" key="14">
    <source>
        <dbReference type="PROSITE" id="PS50885"/>
    </source>
</evidence>
<proteinExistence type="predicted"/>
<comment type="catalytic activity">
    <reaction evidence="1">
        <text>ATP + protein L-histidine = ADP + protein N-phospho-L-histidine.</text>
        <dbReference type="EC" id="2.7.13.3"/>
    </reaction>
</comment>
<evidence type="ECO:0000256" key="2">
    <source>
        <dbReference type="ARBA" id="ARBA00004236"/>
    </source>
</evidence>
<feature type="compositionally biased region" description="Polar residues" evidence="11">
    <location>
        <begin position="1"/>
        <end position="16"/>
    </location>
</feature>
<gene>
    <name evidence="15" type="ORF">ACFQ2V_07615</name>
</gene>
<keyword evidence="7 15" id="KW-0418">Kinase</keyword>
<keyword evidence="10 12" id="KW-0472">Membrane</keyword>
<organism evidence="15 16">
    <name type="scientific">Terrabacter terrigena</name>
    <dbReference type="NCBI Taxonomy" id="574718"/>
    <lineage>
        <taxon>Bacteria</taxon>
        <taxon>Bacillati</taxon>
        <taxon>Actinomycetota</taxon>
        <taxon>Actinomycetes</taxon>
        <taxon>Micrococcales</taxon>
        <taxon>Intrasporangiaceae</taxon>
        <taxon>Terrabacter</taxon>
    </lineage>
</organism>
<evidence type="ECO:0000256" key="3">
    <source>
        <dbReference type="ARBA" id="ARBA00012438"/>
    </source>
</evidence>
<feature type="domain" description="Histidine kinase" evidence="13">
    <location>
        <begin position="372"/>
        <end position="586"/>
    </location>
</feature>
<dbReference type="PANTHER" id="PTHR45436:SF5">
    <property type="entry name" value="SENSOR HISTIDINE KINASE TRCS"/>
    <property type="match status" value="1"/>
</dbReference>
<keyword evidence="8 12" id="KW-1133">Transmembrane helix</keyword>
<dbReference type="PANTHER" id="PTHR45436">
    <property type="entry name" value="SENSOR HISTIDINE KINASE YKOH"/>
    <property type="match status" value="1"/>
</dbReference>
<keyword evidence="4" id="KW-0597">Phosphoprotein</keyword>
<evidence type="ECO:0000313" key="16">
    <source>
        <dbReference type="Proteomes" id="UP001597046"/>
    </source>
</evidence>
<evidence type="ECO:0000256" key="11">
    <source>
        <dbReference type="SAM" id="MobiDB-lite"/>
    </source>
</evidence>
<dbReference type="CDD" id="cd00082">
    <property type="entry name" value="HisKA"/>
    <property type="match status" value="1"/>
</dbReference>
<feature type="region of interest" description="Disordered" evidence="11">
    <location>
        <begin position="182"/>
        <end position="201"/>
    </location>
</feature>
<dbReference type="InterPro" id="IPR003594">
    <property type="entry name" value="HATPase_dom"/>
</dbReference>
<evidence type="ECO:0000256" key="4">
    <source>
        <dbReference type="ARBA" id="ARBA00022553"/>
    </source>
</evidence>
<dbReference type="SUPFAM" id="SSF55874">
    <property type="entry name" value="ATPase domain of HSP90 chaperone/DNA topoisomerase II/histidine kinase"/>
    <property type="match status" value="1"/>
</dbReference>
<evidence type="ECO:0000256" key="8">
    <source>
        <dbReference type="ARBA" id="ARBA00022989"/>
    </source>
</evidence>
<dbReference type="InterPro" id="IPR005467">
    <property type="entry name" value="His_kinase_dom"/>
</dbReference>
<dbReference type="InterPro" id="IPR004358">
    <property type="entry name" value="Sig_transdc_His_kin-like_C"/>
</dbReference>
<dbReference type="Pfam" id="PF02518">
    <property type="entry name" value="HATPase_c"/>
    <property type="match status" value="1"/>
</dbReference>
<dbReference type="Gene3D" id="3.30.565.10">
    <property type="entry name" value="Histidine kinase-like ATPase, C-terminal domain"/>
    <property type="match status" value="1"/>
</dbReference>
<comment type="subcellular location">
    <subcellularLocation>
        <location evidence="2">Cell membrane</location>
    </subcellularLocation>
</comment>
<keyword evidence="16" id="KW-1185">Reference proteome</keyword>
<dbReference type="PROSITE" id="PS50109">
    <property type="entry name" value="HIS_KIN"/>
    <property type="match status" value="1"/>
</dbReference>
<dbReference type="Gene3D" id="1.10.287.130">
    <property type="match status" value="1"/>
</dbReference>
<dbReference type="EC" id="2.7.13.3" evidence="3"/>
<feature type="transmembrane region" description="Helical" evidence="12">
    <location>
        <begin position="107"/>
        <end position="130"/>
    </location>
</feature>